<proteinExistence type="predicted"/>
<dbReference type="AlphaFoldDB" id="A0AA87MT50"/>
<sequence>MRVFSKIDSSIYNRKKFHFKFALNIKIRGRIFKNSYFVIGTDLLSPLFLRHSFPGLG</sequence>
<name>A0AA87MT50_9LEPT</name>
<comment type="caution">
    <text evidence="1">The sequence shown here is derived from an EMBL/GenBank/DDBJ whole genome shotgun (WGS) entry which is preliminary data.</text>
</comment>
<dbReference type="EMBL" id="AKWM02000002">
    <property type="protein sequence ID" value="EKS02067.1"/>
    <property type="molecule type" value="Genomic_DNA"/>
</dbReference>
<evidence type="ECO:0000313" key="2">
    <source>
        <dbReference type="Proteomes" id="UP000001343"/>
    </source>
</evidence>
<dbReference type="Proteomes" id="UP000001343">
    <property type="component" value="Unassembled WGS sequence"/>
</dbReference>
<evidence type="ECO:0000313" key="1">
    <source>
        <dbReference type="EMBL" id="EKS02067.1"/>
    </source>
</evidence>
<organism evidence="1 2">
    <name type="scientific">Leptospira mayottensis 200901122</name>
    <dbReference type="NCBI Taxonomy" id="1193010"/>
    <lineage>
        <taxon>Bacteria</taxon>
        <taxon>Pseudomonadati</taxon>
        <taxon>Spirochaetota</taxon>
        <taxon>Spirochaetia</taxon>
        <taxon>Leptospirales</taxon>
        <taxon>Leptospiraceae</taxon>
        <taxon>Leptospira</taxon>
    </lineage>
</organism>
<gene>
    <name evidence="1" type="ORF">LEP1GSC125_0839</name>
</gene>
<accession>A0AA87MT50</accession>
<protein>
    <submittedName>
        <fullName evidence="1">Uncharacterized protein</fullName>
    </submittedName>
</protein>
<reference evidence="1 2" key="1">
    <citation type="journal article" date="2014" name="Int. J. Syst. Evol. Microbiol.">
        <title>Leptospira mayottensis sp. nov., a pathogenic species of the genus Leptospira isolated from humans.</title>
        <authorList>
            <person name="Bourhy P."/>
            <person name="Collet L."/>
            <person name="Brisse S."/>
            <person name="Picardeau M."/>
        </authorList>
    </citation>
    <scope>NUCLEOTIDE SEQUENCE [LARGE SCALE GENOMIC DNA]</scope>
    <source>
        <strain evidence="1 2">200901122</strain>
    </source>
</reference>